<protein>
    <submittedName>
        <fullName evidence="1">Uncharacterized protein</fullName>
    </submittedName>
</protein>
<organism evidence="1 2">
    <name type="scientific">Verticillium longisporum</name>
    <name type="common">Verticillium dahliae var. longisporum</name>
    <dbReference type="NCBI Taxonomy" id="100787"/>
    <lineage>
        <taxon>Eukaryota</taxon>
        <taxon>Fungi</taxon>
        <taxon>Dikarya</taxon>
        <taxon>Ascomycota</taxon>
        <taxon>Pezizomycotina</taxon>
        <taxon>Sordariomycetes</taxon>
        <taxon>Hypocreomycetidae</taxon>
        <taxon>Glomerellales</taxon>
        <taxon>Plectosphaerellaceae</taxon>
        <taxon>Verticillium</taxon>
    </lineage>
</organism>
<dbReference type="EMBL" id="JAEMWZ010000287">
    <property type="protein sequence ID" value="KAG7127631.1"/>
    <property type="molecule type" value="Genomic_DNA"/>
</dbReference>
<accession>A0A8I2ZFW7</accession>
<sequence length="108" mass="12397">MSSRSKFPIACKVSSSRDHYPEDASEHFVEFETMKPMTTSRQKFGLRHLDAKYNNTQRDQHAVSTNICLFLIIESIAWQSVDHSDIPDLACLSYEAHGITSDIKQLHR</sequence>
<comment type="caution">
    <text evidence="1">The sequence shown here is derived from an EMBL/GenBank/DDBJ whole genome shotgun (WGS) entry which is preliminary data.</text>
</comment>
<proteinExistence type="predicted"/>
<dbReference type="Proteomes" id="UP000689129">
    <property type="component" value="Unassembled WGS sequence"/>
</dbReference>
<gene>
    <name evidence="1" type="ORF">HYQ45_012451</name>
</gene>
<evidence type="ECO:0000313" key="1">
    <source>
        <dbReference type="EMBL" id="KAG7127631.1"/>
    </source>
</evidence>
<reference evidence="1" key="1">
    <citation type="journal article" date="2021" name="Mol. Plant Pathol.">
        <title>A 20-kb lineage-specific genomic region tames virulence in pathogenic amphidiploid Verticillium longisporum.</title>
        <authorList>
            <person name="Harting R."/>
            <person name="Starke J."/>
            <person name="Kusch H."/>
            <person name="Poggeler S."/>
            <person name="Maurus I."/>
            <person name="Schluter R."/>
            <person name="Landesfeind M."/>
            <person name="Bulla I."/>
            <person name="Nowrousian M."/>
            <person name="de Jonge R."/>
            <person name="Stahlhut G."/>
            <person name="Hoff K.J."/>
            <person name="Asshauer K.P."/>
            <person name="Thurmer A."/>
            <person name="Stanke M."/>
            <person name="Daniel R."/>
            <person name="Morgenstern B."/>
            <person name="Thomma B.P.H.J."/>
            <person name="Kronstad J.W."/>
            <person name="Braus-Stromeyer S.A."/>
            <person name="Braus G.H."/>
        </authorList>
    </citation>
    <scope>NUCLEOTIDE SEQUENCE</scope>
    <source>
        <strain evidence="1">Vl32</strain>
    </source>
</reference>
<name>A0A8I2ZFW7_VERLO</name>
<evidence type="ECO:0000313" key="2">
    <source>
        <dbReference type="Proteomes" id="UP000689129"/>
    </source>
</evidence>
<dbReference type="AlphaFoldDB" id="A0A8I2ZFW7"/>